<name>A0A5C3KJI6_COPMA</name>
<keyword evidence="1" id="KW-0732">Signal</keyword>
<feature type="chain" id="PRO_5022729421" description="CBM1 domain-containing protein" evidence="1">
    <location>
        <begin position="25"/>
        <end position="90"/>
    </location>
</feature>
<protein>
    <recommendedName>
        <fullName evidence="4">CBM1 domain-containing protein</fullName>
    </recommendedName>
</protein>
<gene>
    <name evidence="2" type="ORF">FA15DRAFT_673813</name>
</gene>
<feature type="signal peptide" evidence="1">
    <location>
        <begin position="1"/>
        <end position="24"/>
    </location>
</feature>
<evidence type="ECO:0000256" key="1">
    <source>
        <dbReference type="SAM" id="SignalP"/>
    </source>
</evidence>
<accession>A0A5C3KJI6</accession>
<evidence type="ECO:0000313" key="3">
    <source>
        <dbReference type="Proteomes" id="UP000307440"/>
    </source>
</evidence>
<proteinExistence type="predicted"/>
<dbReference type="Proteomes" id="UP000307440">
    <property type="component" value="Unassembled WGS sequence"/>
</dbReference>
<dbReference type="EMBL" id="ML210312">
    <property type="protein sequence ID" value="TFK20087.1"/>
    <property type="molecule type" value="Genomic_DNA"/>
</dbReference>
<evidence type="ECO:0000313" key="2">
    <source>
        <dbReference type="EMBL" id="TFK20087.1"/>
    </source>
</evidence>
<organism evidence="2 3">
    <name type="scientific">Coprinopsis marcescibilis</name>
    <name type="common">Agaric fungus</name>
    <name type="synonym">Psathyrella marcescibilis</name>
    <dbReference type="NCBI Taxonomy" id="230819"/>
    <lineage>
        <taxon>Eukaryota</taxon>
        <taxon>Fungi</taxon>
        <taxon>Dikarya</taxon>
        <taxon>Basidiomycota</taxon>
        <taxon>Agaricomycotina</taxon>
        <taxon>Agaricomycetes</taxon>
        <taxon>Agaricomycetidae</taxon>
        <taxon>Agaricales</taxon>
        <taxon>Agaricineae</taxon>
        <taxon>Psathyrellaceae</taxon>
        <taxon>Coprinopsis</taxon>
    </lineage>
</organism>
<reference evidence="2 3" key="1">
    <citation type="journal article" date="2019" name="Nat. Ecol. Evol.">
        <title>Megaphylogeny resolves global patterns of mushroom evolution.</title>
        <authorList>
            <person name="Varga T."/>
            <person name="Krizsan K."/>
            <person name="Foldi C."/>
            <person name="Dima B."/>
            <person name="Sanchez-Garcia M."/>
            <person name="Sanchez-Ramirez S."/>
            <person name="Szollosi G.J."/>
            <person name="Szarkandi J.G."/>
            <person name="Papp V."/>
            <person name="Albert L."/>
            <person name="Andreopoulos W."/>
            <person name="Angelini C."/>
            <person name="Antonin V."/>
            <person name="Barry K.W."/>
            <person name="Bougher N.L."/>
            <person name="Buchanan P."/>
            <person name="Buyck B."/>
            <person name="Bense V."/>
            <person name="Catcheside P."/>
            <person name="Chovatia M."/>
            <person name="Cooper J."/>
            <person name="Damon W."/>
            <person name="Desjardin D."/>
            <person name="Finy P."/>
            <person name="Geml J."/>
            <person name="Haridas S."/>
            <person name="Hughes K."/>
            <person name="Justo A."/>
            <person name="Karasinski D."/>
            <person name="Kautmanova I."/>
            <person name="Kiss B."/>
            <person name="Kocsube S."/>
            <person name="Kotiranta H."/>
            <person name="LaButti K.M."/>
            <person name="Lechner B.E."/>
            <person name="Liimatainen K."/>
            <person name="Lipzen A."/>
            <person name="Lukacs Z."/>
            <person name="Mihaltcheva S."/>
            <person name="Morgado L.N."/>
            <person name="Niskanen T."/>
            <person name="Noordeloos M.E."/>
            <person name="Ohm R.A."/>
            <person name="Ortiz-Santana B."/>
            <person name="Ovrebo C."/>
            <person name="Racz N."/>
            <person name="Riley R."/>
            <person name="Savchenko A."/>
            <person name="Shiryaev A."/>
            <person name="Soop K."/>
            <person name="Spirin V."/>
            <person name="Szebenyi C."/>
            <person name="Tomsovsky M."/>
            <person name="Tulloss R.E."/>
            <person name="Uehling J."/>
            <person name="Grigoriev I.V."/>
            <person name="Vagvolgyi C."/>
            <person name="Papp T."/>
            <person name="Martin F.M."/>
            <person name="Miettinen O."/>
            <person name="Hibbett D.S."/>
            <person name="Nagy L.G."/>
        </authorList>
    </citation>
    <scope>NUCLEOTIDE SEQUENCE [LARGE SCALE GENOMIC DNA]</scope>
    <source>
        <strain evidence="2 3">CBS 121175</strain>
    </source>
</reference>
<feature type="non-terminal residue" evidence="2">
    <location>
        <position position="90"/>
    </location>
</feature>
<sequence>MKTLSQTGLISIALTLILARQVAADVINEAQRCVPPSPGVSLCSSGSYVSIIPATTSTYPGQCPQITCLPIISATASVPAPTLTKYHDVV</sequence>
<dbReference type="AlphaFoldDB" id="A0A5C3KJI6"/>
<keyword evidence="3" id="KW-1185">Reference proteome</keyword>
<evidence type="ECO:0008006" key="4">
    <source>
        <dbReference type="Google" id="ProtNLM"/>
    </source>
</evidence>